<dbReference type="Proteomes" id="UP001430306">
    <property type="component" value="Unassembled WGS sequence"/>
</dbReference>
<dbReference type="PANTHER" id="PTHR42801:SF4">
    <property type="entry name" value="AHPC_TSA FAMILY PROTEIN"/>
    <property type="match status" value="1"/>
</dbReference>
<evidence type="ECO:0000256" key="4">
    <source>
        <dbReference type="ARBA" id="ARBA00022862"/>
    </source>
</evidence>
<dbReference type="PROSITE" id="PS51352">
    <property type="entry name" value="THIOREDOXIN_2"/>
    <property type="match status" value="1"/>
</dbReference>
<evidence type="ECO:0000256" key="10">
    <source>
        <dbReference type="ARBA" id="ARBA00042639"/>
    </source>
</evidence>
<evidence type="ECO:0000256" key="9">
    <source>
        <dbReference type="ARBA" id="ARBA00038489"/>
    </source>
</evidence>
<dbReference type="PANTHER" id="PTHR42801">
    <property type="entry name" value="THIOREDOXIN-DEPENDENT PEROXIDE REDUCTASE"/>
    <property type="match status" value="1"/>
</dbReference>
<dbReference type="SUPFAM" id="SSF52833">
    <property type="entry name" value="Thioredoxin-like"/>
    <property type="match status" value="1"/>
</dbReference>
<keyword evidence="7" id="KW-0676">Redox-active center</keyword>
<dbReference type="RefSeq" id="WP_230255394.1">
    <property type="nucleotide sequence ID" value="NZ_JAJKFV010000029.1"/>
</dbReference>
<dbReference type="InterPro" id="IPR013766">
    <property type="entry name" value="Thioredoxin_domain"/>
</dbReference>
<evidence type="ECO:0000256" key="3">
    <source>
        <dbReference type="ARBA" id="ARBA00022559"/>
    </source>
</evidence>
<evidence type="ECO:0000256" key="6">
    <source>
        <dbReference type="ARBA" id="ARBA00023157"/>
    </source>
</evidence>
<feature type="signal peptide" evidence="12">
    <location>
        <begin position="1"/>
        <end position="28"/>
    </location>
</feature>
<feature type="chain" id="PRO_5047017142" description="thioredoxin-dependent peroxiredoxin" evidence="12">
    <location>
        <begin position="29"/>
        <end position="198"/>
    </location>
</feature>
<feature type="domain" description="Thioredoxin" evidence="13">
    <location>
        <begin position="40"/>
        <end position="198"/>
    </location>
</feature>
<dbReference type="CDD" id="cd02970">
    <property type="entry name" value="PRX_like2"/>
    <property type="match status" value="1"/>
</dbReference>
<name>A0ABS8ND47_9BACT</name>
<keyword evidence="6" id="KW-1015">Disulfide bond</keyword>
<dbReference type="Gene3D" id="3.40.30.10">
    <property type="entry name" value="Glutaredoxin"/>
    <property type="match status" value="1"/>
</dbReference>
<comment type="similarity">
    <text evidence="9">Belongs to the peroxiredoxin family. BCP/PrxQ subfamily.</text>
</comment>
<protein>
    <recommendedName>
        <fullName evidence="2">thioredoxin-dependent peroxiredoxin</fullName>
        <ecNumber evidence="2">1.11.1.24</ecNumber>
    </recommendedName>
    <alternativeName>
        <fullName evidence="8">Thioredoxin peroxidase</fullName>
    </alternativeName>
    <alternativeName>
        <fullName evidence="10">Thioredoxin-dependent peroxiredoxin Bcp</fullName>
    </alternativeName>
</protein>
<evidence type="ECO:0000256" key="8">
    <source>
        <dbReference type="ARBA" id="ARBA00032824"/>
    </source>
</evidence>
<dbReference type="InterPro" id="IPR000866">
    <property type="entry name" value="AhpC/TSA"/>
</dbReference>
<dbReference type="InterPro" id="IPR050924">
    <property type="entry name" value="Peroxiredoxin_BCP/PrxQ"/>
</dbReference>
<dbReference type="InterPro" id="IPR036249">
    <property type="entry name" value="Thioredoxin-like_sf"/>
</dbReference>
<dbReference type="Pfam" id="PF00578">
    <property type="entry name" value="AhpC-TSA"/>
    <property type="match status" value="1"/>
</dbReference>
<evidence type="ECO:0000256" key="5">
    <source>
        <dbReference type="ARBA" id="ARBA00023002"/>
    </source>
</evidence>
<accession>A0ABS8ND47</accession>
<organism evidence="14 15">
    <name type="scientific">Rhodopirellula halodulae</name>
    <dbReference type="NCBI Taxonomy" id="2894198"/>
    <lineage>
        <taxon>Bacteria</taxon>
        <taxon>Pseudomonadati</taxon>
        <taxon>Planctomycetota</taxon>
        <taxon>Planctomycetia</taxon>
        <taxon>Pirellulales</taxon>
        <taxon>Pirellulaceae</taxon>
        <taxon>Rhodopirellula</taxon>
    </lineage>
</organism>
<evidence type="ECO:0000256" key="7">
    <source>
        <dbReference type="ARBA" id="ARBA00023284"/>
    </source>
</evidence>
<evidence type="ECO:0000256" key="2">
    <source>
        <dbReference type="ARBA" id="ARBA00013017"/>
    </source>
</evidence>
<keyword evidence="15" id="KW-1185">Reference proteome</keyword>
<keyword evidence="4" id="KW-0049">Antioxidant</keyword>
<evidence type="ECO:0000259" key="13">
    <source>
        <dbReference type="PROSITE" id="PS51352"/>
    </source>
</evidence>
<evidence type="ECO:0000256" key="11">
    <source>
        <dbReference type="ARBA" id="ARBA00049091"/>
    </source>
</evidence>
<comment type="caution">
    <text evidence="14">The sequence shown here is derived from an EMBL/GenBank/DDBJ whole genome shotgun (WGS) entry which is preliminary data.</text>
</comment>
<keyword evidence="3" id="KW-0575">Peroxidase</keyword>
<dbReference type="EC" id="1.11.1.24" evidence="2"/>
<gene>
    <name evidence="14" type="ORF">LOC71_03540</name>
</gene>
<keyword evidence="5" id="KW-0560">Oxidoreductase</keyword>
<proteinExistence type="inferred from homology"/>
<evidence type="ECO:0000313" key="14">
    <source>
        <dbReference type="EMBL" id="MCC9641334.1"/>
    </source>
</evidence>
<dbReference type="EMBL" id="JAJKFW010000006">
    <property type="protein sequence ID" value="MCC9641334.1"/>
    <property type="molecule type" value="Genomic_DNA"/>
</dbReference>
<comment type="catalytic activity">
    <reaction evidence="11">
        <text>a hydroperoxide + [thioredoxin]-dithiol = an alcohol + [thioredoxin]-disulfide + H2O</text>
        <dbReference type="Rhea" id="RHEA:62620"/>
        <dbReference type="Rhea" id="RHEA-COMP:10698"/>
        <dbReference type="Rhea" id="RHEA-COMP:10700"/>
        <dbReference type="ChEBI" id="CHEBI:15377"/>
        <dbReference type="ChEBI" id="CHEBI:29950"/>
        <dbReference type="ChEBI" id="CHEBI:30879"/>
        <dbReference type="ChEBI" id="CHEBI:35924"/>
        <dbReference type="ChEBI" id="CHEBI:50058"/>
        <dbReference type="EC" id="1.11.1.24"/>
    </reaction>
</comment>
<keyword evidence="12" id="KW-0732">Signal</keyword>
<sequence length="198" mass="21299">MNFKTLVVVSMVPALLLAALISPQPTGANDARPTRSTPEPTVGQPAKDFTLEAVAGQSSDLVRLGELTGEGPVVIAVLRGFPGKQCPACVGQVADLVKHARQFQEHNAKVLLIYPGPAAQLHAHAKDFLQGSSLPKPFTMLLDPDYSFTEAYGLRWDAPRETAYPTTIVVGEDGKIDFVNISRTHRGRTTATTVLEQL</sequence>
<evidence type="ECO:0000313" key="15">
    <source>
        <dbReference type="Proteomes" id="UP001430306"/>
    </source>
</evidence>
<evidence type="ECO:0000256" key="1">
    <source>
        <dbReference type="ARBA" id="ARBA00003330"/>
    </source>
</evidence>
<evidence type="ECO:0000256" key="12">
    <source>
        <dbReference type="SAM" id="SignalP"/>
    </source>
</evidence>
<reference evidence="14" key="1">
    <citation type="submission" date="2021-11" db="EMBL/GenBank/DDBJ databases">
        <title>Genome sequence.</title>
        <authorList>
            <person name="Sun Q."/>
        </authorList>
    </citation>
    <scope>NUCLEOTIDE SEQUENCE</scope>
    <source>
        <strain evidence="14">JC740</strain>
    </source>
</reference>
<comment type="function">
    <text evidence="1">Thiol-specific peroxidase that catalyzes the reduction of hydrogen peroxide and organic hydroperoxides to water and alcohols, respectively. Plays a role in cell protection against oxidative stress by detoxifying peroxides and as sensor of hydrogen peroxide-mediated signaling events.</text>
</comment>